<evidence type="ECO:0000313" key="4">
    <source>
        <dbReference type="Proteomes" id="UP000293852"/>
    </source>
</evidence>
<accession>A0A4Q7M5Y0</accession>
<keyword evidence="2" id="KW-0732">Signal</keyword>
<reference evidence="3 4" key="1">
    <citation type="submission" date="2019-02" db="EMBL/GenBank/DDBJ databases">
        <title>Sequencing the genomes of 1000 actinobacteria strains.</title>
        <authorList>
            <person name="Klenk H.-P."/>
        </authorList>
    </citation>
    <scope>NUCLEOTIDE SEQUENCE [LARGE SCALE GENOMIC DNA]</scope>
    <source>
        <strain evidence="3 4">DSM 16932</strain>
    </source>
</reference>
<evidence type="ECO:0000256" key="2">
    <source>
        <dbReference type="SAM" id="SignalP"/>
    </source>
</evidence>
<keyword evidence="1" id="KW-0472">Membrane</keyword>
<dbReference type="RefSeq" id="WP_130415104.1">
    <property type="nucleotide sequence ID" value="NZ_SGWX01000001.1"/>
</dbReference>
<proteinExistence type="predicted"/>
<keyword evidence="1" id="KW-0812">Transmembrane</keyword>
<keyword evidence="1" id="KW-1133">Transmembrane helix</keyword>
<dbReference type="EMBL" id="SGWX01000001">
    <property type="protein sequence ID" value="RZS61998.1"/>
    <property type="molecule type" value="Genomic_DNA"/>
</dbReference>
<name>A0A4Q7M5Y0_9MICO</name>
<dbReference type="OrthoDB" id="5084150at2"/>
<evidence type="ECO:0000256" key="1">
    <source>
        <dbReference type="SAM" id="Phobius"/>
    </source>
</evidence>
<feature type="signal peptide" evidence="2">
    <location>
        <begin position="1"/>
        <end position="23"/>
    </location>
</feature>
<sequence>MPHAAWRVARLTVVMLFAGGLLAATGPTATAGPTAVDDGDLTPSSHLTFERLRPGETRWQTLDVTSTFATDGATTFLAVTGVGDLADSIATTVLGCADPWVGDTCAGSQVDLAVGWRFDSDGRVPALPVPAQGTTHLRVGLTVDDDVDPSEAAELAYRLTAQGDDVAPGTTAGGSPAVGAASWLPRTGTTPGLTLLAAAALTGAGVTLLGAASMRRRRLARCHASGAIR</sequence>
<dbReference type="AlphaFoldDB" id="A0A4Q7M5Y0"/>
<comment type="caution">
    <text evidence="3">The sequence shown here is derived from an EMBL/GenBank/DDBJ whole genome shotgun (WGS) entry which is preliminary data.</text>
</comment>
<feature type="chain" id="PRO_5039318574" description="LPXTG-motif cell wall-anchored protein" evidence="2">
    <location>
        <begin position="24"/>
        <end position="229"/>
    </location>
</feature>
<keyword evidence="4" id="KW-1185">Reference proteome</keyword>
<evidence type="ECO:0000313" key="3">
    <source>
        <dbReference type="EMBL" id="RZS61998.1"/>
    </source>
</evidence>
<feature type="transmembrane region" description="Helical" evidence="1">
    <location>
        <begin position="192"/>
        <end position="211"/>
    </location>
</feature>
<dbReference type="Proteomes" id="UP000293852">
    <property type="component" value="Unassembled WGS sequence"/>
</dbReference>
<evidence type="ECO:0008006" key="5">
    <source>
        <dbReference type="Google" id="ProtNLM"/>
    </source>
</evidence>
<protein>
    <recommendedName>
        <fullName evidence="5">LPXTG-motif cell wall-anchored protein</fullName>
    </recommendedName>
</protein>
<gene>
    <name evidence="3" type="ORF">EV386_2315</name>
</gene>
<organism evidence="3 4">
    <name type="scientific">Xylanimonas ulmi</name>
    <dbReference type="NCBI Taxonomy" id="228973"/>
    <lineage>
        <taxon>Bacteria</taxon>
        <taxon>Bacillati</taxon>
        <taxon>Actinomycetota</taxon>
        <taxon>Actinomycetes</taxon>
        <taxon>Micrococcales</taxon>
        <taxon>Promicromonosporaceae</taxon>
        <taxon>Xylanimonas</taxon>
    </lineage>
</organism>